<dbReference type="PANTHER" id="PTHR13812">
    <property type="entry name" value="KETIMINE REDUCTASE MU-CRYSTALLIN"/>
    <property type="match status" value="1"/>
</dbReference>
<accession>A0A512BQ05</accession>
<dbReference type="Pfam" id="PF02423">
    <property type="entry name" value="OCD_Mu_crystall"/>
    <property type="match status" value="1"/>
</dbReference>
<comment type="caution">
    <text evidence="2">The sequence shown here is derived from an EMBL/GenBank/DDBJ whole genome shotgun (WGS) entry which is preliminary data.</text>
</comment>
<comment type="similarity">
    <text evidence="1">Belongs to the ornithine cyclodeaminase/mu-crystallin family.</text>
</comment>
<dbReference type="GO" id="GO:0016491">
    <property type="term" value="F:oxidoreductase activity"/>
    <property type="evidence" value="ECO:0007669"/>
    <property type="project" value="UniProtKB-ARBA"/>
</dbReference>
<reference evidence="2 3" key="1">
    <citation type="submission" date="2019-07" db="EMBL/GenBank/DDBJ databases">
        <title>Whole genome shotgun sequence of Microvirga aerophila NBRC 106136.</title>
        <authorList>
            <person name="Hosoyama A."/>
            <person name="Uohara A."/>
            <person name="Ohji S."/>
            <person name="Ichikawa N."/>
        </authorList>
    </citation>
    <scope>NUCLEOTIDE SEQUENCE [LARGE SCALE GENOMIC DNA]</scope>
    <source>
        <strain evidence="2 3">NBRC 106136</strain>
    </source>
</reference>
<evidence type="ECO:0000313" key="3">
    <source>
        <dbReference type="Proteomes" id="UP000321085"/>
    </source>
</evidence>
<keyword evidence="3" id="KW-1185">Reference proteome</keyword>
<dbReference type="AlphaFoldDB" id="A0A512BQ05"/>
<protein>
    <submittedName>
        <fullName evidence="2">Ornithine cyclodeaminase</fullName>
    </submittedName>
</protein>
<proteinExistence type="inferred from homology"/>
<dbReference type="Gene3D" id="3.40.50.720">
    <property type="entry name" value="NAD(P)-binding Rossmann-like Domain"/>
    <property type="match status" value="1"/>
</dbReference>
<dbReference type="PANTHER" id="PTHR13812:SF19">
    <property type="entry name" value="KETIMINE REDUCTASE MU-CRYSTALLIN"/>
    <property type="match status" value="1"/>
</dbReference>
<organism evidence="2 3">
    <name type="scientific">Microvirga aerophila</name>
    <dbReference type="NCBI Taxonomy" id="670291"/>
    <lineage>
        <taxon>Bacteria</taxon>
        <taxon>Pseudomonadati</taxon>
        <taxon>Pseudomonadota</taxon>
        <taxon>Alphaproteobacteria</taxon>
        <taxon>Hyphomicrobiales</taxon>
        <taxon>Methylobacteriaceae</taxon>
        <taxon>Microvirga</taxon>
    </lineage>
</organism>
<dbReference type="InterPro" id="IPR003462">
    <property type="entry name" value="ODC_Mu_crystall"/>
</dbReference>
<dbReference type="GO" id="GO:0019752">
    <property type="term" value="P:carboxylic acid metabolic process"/>
    <property type="evidence" value="ECO:0007669"/>
    <property type="project" value="UniProtKB-ARBA"/>
</dbReference>
<dbReference type="Gene3D" id="3.30.1780.10">
    <property type="entry name" value="ornithine cyclodeaminase, domain 1"/>
    <property type="match status" value="1"/>
</dbReference>
<evidence type="ECO:0000313" key="2">
    <source>
        <dbReference type="EMBL" id="GEO14033.1"/>
    </source>
</evidence>
<dbReference type="NCBIfam" id="NF004793">
    <property type="entry name" value="PRK06141.1"/>
    <property type="match status" value="1"/>
</dbReference>
<dbReference type="SUPFAM" id="SSF51735">
    <property type="entry name" value="NAD(P)-binding Rossmann-fold domains"/>
    <property type="match status" value="1"/>
</dbReference>
<dbReference type="InterPro" id="IPR023401">
    <property type="entry name" value="ODC_N"/>
</dbReference>
<dbReference type="RefSeq" id="WP_245439458.1">
    <property type="nucleotide sequence ID" value="NZ_BJYU01000018.1"/>
</dbReference>
<gene>
    <name evidence="2" type="ORF">MAE02_17290</name>
</gene>
<evidence type="ECO:0000256" key="1">
    <source>
        <dbReference type="ARBA" id="ARBA00008903"/>
    </source>
</evidence>
<dbReference type="EMBL" id="BJYU01000018">
    <property type="protein sequence ID" value="GEO14033.1"/>
    <property type="molecule type" value="Genomic_DNA"/>
</dbReference>
<sequence length="314" mass="34048">MMRYIDPETVHSVLDWTSTIAALREAHRGEVPKTGRVTLEETRTEGQPNILLAIPTWQPGKAIGVKLVTSFPGNVEHRGLPTVNAIYIVFHPITGAPQAIIDGEALIFRKTAANSALGASYLARDDVETLLMVGAGALAPYLIRAHMSVRPSIRRVRIWNRTFQRAEALSAQLQADGIDAEATVDLEGAIGAADIISSATMAEEPLVKGELVKPGTHVDLVGSFTPSMREGNDEMLKRALLFVDTYGCLERTGEFIDPMGRGVISKNDIQADLFALCHGHHTGRVSASEITMYKNAGAGHLDLFVAHHLMQRLG</sequence>
<dbReference type="InterPro" id="IPR036291">
    <property type="entry name" value="NAD(P)-bd_dom_sf"/>
</dbReference>
<dbReference type="GO" id="GO:0005737">
    <property type="term" value="C:cytoplasm"/>
    <property type="evidence" value="ECO:0007669"/>
    <property type="project" value="TreeGrafter"/>
</dbReference>
<dbReference type="PIRSF" id="PIRSF001439">
    <property type="entry name" value="CryM"/>
    <property type="match status" value="1"/>
</dbReference>
<name>A0A512BQ05_9HYPH</name>
<dbReference type="Proteomes" id="UP000321085">
    <property type="component" value="Unassembled WGS sequence"/>
</dbReference>
<dbReference type="FunFam" id="3.40.50.720:FF:000311">
    <property type="entry name" value="Ornithine cyclodeaminase"/>
    <property type="match status" value="1"/>
</dbReference>